<dbReference type="OrthoDB" id="8770295at2"/>
<dbReference type="InterPro" id="IPR001509">
    <property type="entry name" value="Epimerase_deHydtase"/>
</dbReference>
<feature type="region of interest" description="Disordered" evidence="4">
    <location>
        <begin position="1"/>
        <end position="54"/>
    </location>
</feature>
<sequence>MGGGGCPTASGSRRSPVVTVSASESGVSAAGHVLRSGGGPTALTPLSDAETVTTGDLREPEAVDQLLAGTDVLVHMAGTSVERPLPEVIENNLRALHAVYEGARRHAVRRVVFASSNHAFGMHPVTERLDAAAPFRPDGFYGLSKAWGELMGQMYWDRHGIEGVALRIGSAEPRPTEFRHLSTWLGHDDLAQLVLRSIAAPVRGYLAVWGVSNNPRSYWDNAAAAAIGYRPTQSAEDYAAEILARENPLDPVARTLQGGSFTTMDYTPEAERPGRDARSRSG</sequence>
<dbReference type="PANTHER" id="PTHR43103:SF5">
    <property type="entry name" value="4-EPIMERASE, PUTATIVE (AFU_ORTHOLOGUE AFUA_7G00360)-RELATED"/>
    <property type="match status" value="1"/>
</dbReference>
<gene>
    <name evidence="6" type="ORF">VQ02_34155</name>
</gene>
<proteinExistence type="inferred from homology"/>
<feature type="region of interest" description="Disordered" evidence="4">
    <location>
        <begin position="255"/>
        <end position="282"/>
    </location>
</feature>
<organism evidence="6 7">
    <name type="scientific">Methylobacterium variabile</name>
    <dbReference type="NCBI Taxonomy" id="298794"/>
    <lineage>
        <taxon>Bacteria</taxon>
        <taxon>Pseudomonadati</taxon>
        <taxon>Pseudomonadota</taxon>
        <taxon>Alphaproteobacteria</taxon>
        <taxon>Hyphomicrobiales</taxon>
        <taxon>Methylobacteriaceae</taxon>
        <taxon>Methylobacterium</taxon>
    </lineage>
</organism>
<evidence type="ECO:0000256" key="1">
    <source>
        <dbReference type="ARBA" id="ARBA00007637"/>
    </source>
</evidence>
<keyword evidence="7" id="KW-1185">Reference proteome</keyword>
<name>A0A0J6RZ59_9HYPH</name>
<feature type="domain" description="NAD-dependent epimerase/dehydratase" evidence="5">
    <location>
        <begin position="46"/>
        <end position="170"/>
    </location>
</feature>
<evidence type="ECO:0000313" key="7">
    <source>
        <dbReference type="Proteomes" id="UP000035955"/>
    </source>
</evidence>
<dbReference type="Proteomes" id="UP000035955">
    <property type="component" value="Unassembled WGS sequence"/>
</dbReference>
<feature type="compositionally biased region" description="Low complexity" evidence="4">
    <location>
        <begin position="17"/>
        <end position="30"/>
    </location>
</feature>
<dbReference type="Pfam" id="PF01370">
    <property type="entry name" value="Epimerase"/>
    <property type="match status" value="1"/>
</dbReference>
<keyword evidence="3" id="KW-0520">NAD</keyword>
<feature type="non-terminal residue" evidence="6">
    <location>
        <position position="282"/>
    </location>
</feature>
<reference evidence="6 7" key="1">
    <citation type="submission" date="2015-03" db="EMBL/GenBank/DDBJ databases">
        <title>Genome sequencing of Methylobacterium variabile DSM 16961.</title>
        <authorList>
            <person name="Chaudhry V."/>
            <person name="Patil P.B."/>
        </authorList>
    </citation>
    <scope>NUCLEOTIDE SEQUENCE [LARGE SCALE GENOMIC DNA]</scope>
    <source>
        <strain evidence="6 7">DSM 16961</strain>
    </source>
</reference>
<evidence type="ECO:0000256" key="2">
    <source>
        <dbReference type="ARBA" id="ARBA00023002"/>
    </source>
</evidence>
<dbReference type="AlphaFoldDB" id="A0A0J6RZ59"/>
<protein>
    <submittedName>
        <fullName evidence="6">Epimerase</fullName>
    </submittedName>
</protein>
<dbReference type="EMBL" id="LABY01000492">
    <property type="protein sequence ID" value="KMO26588.1"/>
    <property type="molecule type" value="Genomic_DNA"/>
</dbReference>
<comment type="caution">
    <text evidence="6">The sequence shown here is derived from an EMBL/GenBank/DDBJ whole genome shotgun (WGS) entry which is preliminary data.</text>
</comment>
<evidence type="ECO:0000313" key="6">
    <source>
        <dbReference type="EMBL" id="KMO26588.1"/>
    </source>
</evidence>
<dbReference type="SUPFAM" id="SSF51735">
    <property type="entry name" value="NAD(P)-binding Rossmann-fold domains"/>
    <property type="match status" value="1"/>
</dbReference>
<evidence type="ECO:0000256" key="3">
    <source>
        <dbReference type="ARBA" id="ARBA00023027"/>
    </source>
</evidence>
<feature type="compositionally biased region" description="Basic and acidic residues" evidence="4">
    <location>
        <begin position="269"/>
        <end position="282"/>
    </location>
</feature>
<dbReference type="PANTHER" id="PTHR43103">
    <property type="entry name" value="NUCLEOSIDE-DIPHOSPHATE-SUGAR EPIMERASE"/>
    <property type="match status" value="1"/>
</dbReference>
<keyword evidence="2" id="KW-0560">Oxidoreductase</keyword>
<dbReference type="GO" id="GO:0016491">
    <property type="term" value="F:oxidoreductase activity"/>
    <property type="evidence" value="ECO:0007669"/>
    <property type="project" value="UniProtKB-KW"/>
</dbReference>
<evidence type="ECO:0000256" key="4">
    <source>
        <dbReference type="SAM" id="MobiDB-lite"/>
    </source>
</evidence>
<dbReference type="InterPro" id="IPR036291">
    <property type="entry name" value="NAD(P)-bd_dom_sf"/>
</dbReference>
<accession>A0A0J6RZ59</accession>
<dbReference type="Gene3D" id="3.40.50.720">
    <property type="entry name" value="NAD(P)-binding Rossmann-like Domain"/>
    <property type="match status" value="1"/>
</dbReference>
<evidence type="ECO:0000259" key="5">
    <source>
        <dbReference type="Pfam" id="PF01370"/>
    </source>
</evidence>
<comment type="similarity">
    <text evidence="1">Belongs to the NAD(P)-dependent epimerase/dehydratase family.</text>
</comment>